<dbReference type="Proteomes" id="UP000192932">
    <property type="component" value="Plasmid unnamed4"/>
</dbReference>
<reference evidence="1 2" key="1">
    <citation type="submission" date="2017-04" db="EMBL/GenBank/DDBJ databases">
        <title>The Characteristic of a Fine Plant Growth-Promoting Rhizobacteria Bacillus mycoides Gnyt1 and its Whole Genome Sequencing Analysis.</title>
        <authorList>
            <person name="Li J.H."/>
            <person name="Yao T."/>
        </authorList>
    </citation>
    <scope>NUCLEOTIDE SEQUENCE [LARGE SCALE GENOMIC DNA]</scope>
    <source>
        <strain evidence="1 2">Gnyt1</strain>
        <plasmid evidence="2">Plasmid unnamed4</plasmid>
    </source>
</reference>
<proteinExistence type="predicted"/>
<sequence length="79" mass="9319">MKAAKAKRGEFYVHKKNGWVYQVLGYAKMFEHEEQDIIFLKCMRDNMTVTLSADLFELYIKANKFLKTKNIINNLKVSL</sequence>
<protein>
    <recommendedName>
        <fullName evidence="3">DUF1653 domain-containing protein</fullName>
    </recommendedName>
</protein>
<name>A0A1W6AJ18_BACMY</name>
<gene>
    <name evidence="1" type="ORF">B7492_32905</name>
</gene>
<evidence type="ECO:0000313" key="1">
    <source>
        <dbReference type="EMBL" id="ARJ25837.1"/>
    </source>
</evidence>
<dbReference type="RefSeq" id="WP_085313543.1">
    <property type="nucleotide sequence ID" value="NZ_CP020747.1"/>
</dbReference>
<evidence type="ECO:0008006" key="3">
    <source>
        <dbReference type="Google" id="ProtNLM"/>
    </source>
</evidence>
<keyword evidence="1" id="KW-0614">Plasmid</keyword>
<accession>A0A1W6AJ18</accession>
<geneLocation type="plasmid" evidence="1 2">
    <name>unnamed4</name>
</geneLocation>
<dbReference type="AlphaFoldDB" id="A0A1W6AJ18"/>
<organism evidence="1 2">
    <name type="scientific">Bacillus mycoides</name>
    <dbReference type="NCBI Taxonomy" id="1405"/>
    <lineage>
        <taxon>Bacteria</taxon>
        <taxon>Bacillati</taxon>
        <taxon>Bacillota</taxon>
        <taxon>Bacilli</taxon>
        <taxon>Bacillales</taxon>
        <taxon>Bacillaceae</taxon>
        <taxon>Bacillus</taxon>
        <taxon>Bacillus cereus group</taxon>
    </lineage>
</organism>
<dbReference type="EMBL" id="CP020747">
    <property type="protein sequence ID" value="ARJ25837.1"/>
    <property type="molecule type" value="Genomic_DNA"/>
</dbReference>
<evidence type="ECO:0000313" key="2">
    <source>
        <dbReference type="Proteomes" id="UP000192932"/>
    </source>
</evidence>